<evidence type="ECO:0000313" key="2">
    <source>
        <dbReference type="EMBL" id="APU15704.1"/>
    </source>
</evidence>
<dbReference type="Pfam" id="PF13424">
    <property type="entry name" value="TPR_12"/>
    <property type="match status" value="1"/>
</dbReference>
<dbReference type="Gene3D" id="1.25.40.10">
    <property type="entry name" value="Tetratricopeptide repeat domain"/>
    <property type="match status" value="2"/>
</dbReference>
<evidence type="ECO:0000256" key="1">
    <source>
        <dbReference type="SAM" id="MobiDB-lite"/>
    </source>
</evidence>
<accession>A0AAC9LG91</accession>
<proteinExistence type="predicted"/>
<reference evidence="3" key="1">
    <citation type="submission" date="2016-06" db="EMBL/GenBank/DDBJ databases">
        <title>Complete genome sequence of Actinoalloteichus fjordicus DSM 46855 (=ADI127-17), type strain of the new species Actinoalloteichus fjordicus.</title>
        <authorList>
            <person name="Ruckert C."/>
            <person name="Nouioui I."/>
            <person name="Willmese J."/>
            <person name="van Wezel G."/>
            <person name="Klenk H.-P."/>
            <person name="Kalinowski J."/>
            <person name="Zotchev S.B."/>
        </authorList>
    </citation>
    <scope>NUCLEOTIDE SEQUENCE [LARGE SCALE GENOMIC DNA]</scope>
    <source>
        <strain evidence="3">ADI127-7</strain>
    </source>
</reference>
<keyword evidence="3" id="KW-1185">Reference proteome</keyword>
<feature type="compositionally biased region" description="Low complexity" evidence="1">
    <location>
        <begin position="31"/>
        <end position="59"/>
    </location>
</feature>
<dbReference type="Proteomes" id="UP000185511">
    <property type="component" value="Chromosome"/>
</dbReference>
<dbReference type="EMBL" id="CP016076">
    <property type="protein sequence ID" value="APU15704.1"/>
    <property type="molecule type" value="Genomic_DNA"/>
</dbReference>
<sequence>MPEDPFLGEDPTRRREPELLTDFDVDPDLHAPTYSTTAPPAPAASPAAALPDSVAAARPADAEVDPDRAAEIAELLRVGATAFGGGELASALDSFDRAARLASRAPVLADLRARARCNAASVSDELGDHAAAIAGFGEAITWWAGMADGSTDLLRAGALVNLSQALQHVGEPAEAQGALEQARDLLMAATSPTPGVDHGALLLSCLLSLTAVAMHQRRYADAGRLAREALDVAGRVAPDRTGHPLATLAAVHHETGRVALAEDFARQALTAFEAADNPIAAAESRQNLAIMYLQRGLLDEAAVLLADAERFFARAGMAHHLAMGLKLSGFLAGLRDDRARSTSLFLRSLRLFEDHGAVVEAAEVRLPLATAAVAEGRYAEGEAYLTQAYAVYAARGLTAACAQLDVRHALLLEHQMAREPHSIPALLPRALTLAVPAALAVDAVRFTLVDGHQRAQWRRQVAEPALSLAFRLAEAAGDGHLVAELVESQCAGSPLADTEPRGEAGPVLPSTLLDVPSATAADPAADAAGPLQLGAALAGVAAGAGIRVAPPPRLAVTEDGVVALAAHLARATARYGGVIRATRVIPAW</sequence>
<dbReference type="InterPro" id="IPR011990">
    <property type="entry name" value="TPR-like_helical_dom_sf"/>
</dbReference>
<dbReference type="RefSeq" id="WP_198042772.1">
    <property type="nucleotide sequence ID" value="NZ_CP016076.1"/>
</dbReference>
<evidence type="ECO:0008006" key="4">
    <source>
        <dbReference type="Google" id="ProtNLM"/>
    </source>
</evidence>
<dbReference type="AlphaFoldDB" id="A0AAC9LG91"/>
<protein>
    <recommendedName>
        <fullName evidence="4">Tetratricopeptide repeat protein</fullName>
    </recommendedName>
</protein>
<name>A0AAC9LG91_9PSEU</name>
<organism evidence="2 3">
    <name type="scientific">Actinoalloteichus fjordicus</name>
    <dbReference type="NCBI Taxonomy" id="1612552"/>
    <lineage>
        <taxon>Bacteria</taxon>
        <taxon>Bacillati</taxon>
        <taxon>Actinomycetota</taxon>
        <taxon>Actinomycetes</taxon>
        <taxon>Pseudonocardiales</taxon>
        <taxon>Pseudonocardiaceae</taxon>
        <taxon>Actinoalloteichus</taxon>
    </lineage>
</organism>
<feature type="region of interest" description="Disordered" evidence="1">
    <location>
        <begin position="1"/>
        <end position="63"/>
    </location>
</feature>
<dbReference type="SUPFAM" id="SSF48452">
    <property type="entry name" value="TPR-like"/>
    <property type="match status" value="2"/>
</dbReference>
<dbReference type="KEGG" id="acad:UA74_18380"/>
<gene>
    <name evidence="2" type="ORF">UA74_18380</name>
</gene>
<evidence type="ECO:0000313" key="3">
    <source>
        <dbReference type="Proteomes" id="UP000185511"/>
    </source>
</evidence>